<proteinExistence type="predicted"/>
<evidence type="ECO:0000313" key="2">
    <source>
        <dbReference type="EMBL" id="GFH24748.1"/>
    </source>
</evidence>
<dbReference type="EMBL" id="BLLF01002622">
    <property type="protein sequence ID" value="GFH24748.1"/>
    <property type="molecule type" value="Genomic_DNA"/>
</dbReference>
<reference evidence="2 3" key="1">
    <citation type="submission" date="2020-02" db="EMBL/GenBank/DDBJ databases">
        <title>Draft genome sequence of Haematococcus lacustris strain NIES-144.</title>
        <authorList>
            <person name="Morimoto D."/>
            <person name="Nakagawa S."/>
            <person name="Yoshida T."/>
            <person name="Sawayama S."/>
        </authorList>
    </citation>
    <scope>NUCLEOTIDE SEQUENCE [LARGE SCALE GENOMIC DNA]</scope>
    <source>
        <strain evidence="2 3">NIES-144</strain>
    </source>
</reference>
<sequence>MPRRPTAAAVAADNDPVLHGNQQQDVDSQQGTTECRKDVVTMLQSASGGGQQDQEQ</sequence>
<name>A0A6A0A154_HAELA</name>
<feature type="region of interest" description="Disordered" evidence="1">
    <location>
        <begin position="1"/>
        <end position="33"/>
    </location>
</feature>
<comment type="caution">
    <text evidence="2">The sequence shown here is derived from an EMBL/GenBank/DDBJ whole genome shotgun (WGS) entry which is preliminary data.</text>
</comment>
<gene>
    <name evidence="2" type="ORF">HaLaN_22601</name>
</gene>
<protein>
    <submittedName>
        <fullName evidence="2">Uncharacterized protein</fullName>
    </submittedName>
</protein>
<feature type="non-terminal residue" evidence="2">
    <location>
        <position position="56"/>
    </location>
</feature>
<dbReference type="AlphaFoldDB" id="A0A6A0A154"/>
<evidence type="ECO:0000313" key="3">
    <source>
        <dbReference type="Proteomes" id="UP000485058"/>
    </source>
</evidence>
<feature type="compositionally biased region" description="Polar residues" evidence="1">
    <location>
        <begin position="20"/>
        <end position="33"/>
    </location>
</feature>
<keyword evidence="3" id="KW-1185">Reference proteome</keyword>
<evidence type="ECO:0000256" key="1">
    <source>
        <dbReference type="SAM" id="MobiDB-lite"/>
    </source>
</evidence>
<accession>A0A6A0A154</accession>
<organism evidence="2 3">
    <name type="scientific">Haematococcus lacustris</name>
    <name type="common">Green alga</name>
    <name type="synonym">Haematococcus pluvialis</name>
    <dbReference type="NCBI Taxonomy" id="44745"/>
    <lineage>
        <taxon>Eukaryota</taxon>
        <taxon>Viridiplantae</taxon>
        <taxon>Chlorophyta</taxon>
        <taxon>core chlorophytes</taxon>
        <taxon>Chlorophyceae</taxon>
        <taxon>CS clade</taxon>
        <taxon>Chlamydomonadales</taxon>
        <taxon>Haematococcaceae</taxon>
        <taxon>Haematococcus</taxon>
    </lineage>
</organism>
<dbReference type="Proteomes" id="UP000485058">
    <property type="component" value="Unassembled WGS sequence"/>
</dbReference>